<comment type="caution">
    <text evidence="3">The sequence shown here is derived from an EMBL/GenBank/DDBJ whole genome shotgun (WGS) entry which is preliminary data.</text>
</comment>
<keyword evidence="4" id="KW-1185">Reference proteome</keyword>
<proteinExistence type="inferred from homology"/>
<gene>
    <name evidence="3" type="primary">repB_4</name>
    <name evidence="3" type="ORF">SAMEA3538468_05721</name>
</gene>
<protein>
    <submittedName>
        <fullName evidence="3">RepFIB replication protein A</fullName>
    </submittedName>
</protein>
<dbReference type="Proteomes" id="UP000259400">
    <property type="component" value="Unassembled WGS sequence"/>
</dbReference>
<sequence length="380" mass="42879">MFSMIVLRMKAYPQHSTGKEGVTISLKINNEIKEQAAFSFNVVGGTGKVTNFTPGNNGTVQPVALLRLGVFVPAPPGVAKKNLPEGLVTMDVSRDLQHMQIASSEGYKEISLSSPRLDMGTDFRVWLGIVRSLHDHGHYSGRIKLPFSTFLKNCGFDPSRSNKPMKQRIDASMIKLKMVTFQFRNEDSTLTTGLINWARYNIKTNEIEIEGDPRIQELYQIDYKVYLRLKALDNLQRKESAQALYTYLASLPKDPAPISMKRFRDRLRLTSPVASQNMIIRRSLKELEQIGYLQYREEKIGRSIKFHILKRSPSLDAKKAILVPAAHNPADDDALIHKLKMLKAAGYSETEIAGVLDALDKLQREGKPESEVEDADFEEL</sequence>
<comment type="similarity">
    <text evidence="1">Belongs to the initiator RepB protein family.</text>
</comment>
<evidence type="ECO:0000259" key="2">
    <source>
        <dbReference type="Pfam" id="PF01051"/>
    </source>
</evidence>
<dbReference type="EMBL" id="UJYZ02000080">
    <property type="protein sequence ID" value="VVK33464.1"/>
    <property type="molecule type" value="Genomic_DNA"/>
</dbReference>
<evidence type="ECO:0000256" key="1">
    <source>
        <dbReference type="ARBA" id="ARBA00038283"/>
    </source>
</evidence>
<reference evidence="3 4" key="1">
    <citation type="submission" date="2019-09" db="EMBL/GenBank/DDBJ databases">
        <authorList>
            <consortium name="Pathogen Informatics"/>
        </authorList>
    </citation>
    <scope>NUCLEOTIDE SEQUENCE [LARGE SCALE GENOMIC DNA]</scope>
    <source>
        <strain evidence="3 4">EuSCAPE_IL010</strain>
    </source>
</reference>
<name>A0ABY6XBL9_9ENTR</name>
<evidence type="ECO:0000313" key="3">
    <source>
        <dbReference type="EMBL" id="VVK33464.1"/>
    </source>
</evidence>
<dbReference type="Pfam" id="PF01051">
    <property type="entry name" value="Rep3_N"/>
    <property type="match status" value="1"/>
</dbReference>
<organism evidence="3 4">
    <name type="scientific">Klebsiella quasivariicola</name>
    <dbReference type="NCBI Taxonomy" id="2026240"/>
    <lineage>
        <taxon>Bacteria</taxon>
        <taxon>Pseudomonadati</taxon>
        <taxon>Pseudomonadota</taxon>
        <taxon>Gammaproteobacteria</taxon>
        <taxon>Enterobacterales</taxon>
        <taxon>Enterobacteriaceae</taxon>
        <taxon>Klebsiella/Raoultella group</taxon>
        <taxon>Klebsiella</taxon>
        <taxon>Klebsiella pneumoniae complex</taxon>
    </lineage>
</organism>
<accession>A0ABY6XBL9</accession>
<evidence type="ECO:0000313" key="4">
    <source>
        <dbReference type="Proteomes" id="UP000259400"/>
    </source>
</evidence>
<feature type="domain" description="Initiator Rep protein WH1" evidence="2">
    <location>
        <begin position="142"/>
        <end position="248"/>
    </location>
</feature>
<dbReference type="InterPro" id="IPR000525">
    <property type="entry name" value="Initiator_Rep_WH1"/>
</dbReference>